<evidence type="ECO:0000313" key="6">
    <source>
        <dbReference type="Proteomes" id="UP000245137"/>
    </source>
</evidence>
<evidence type="ECO:0000256" key="3">
    <source>
        <dbReference type="ARBA" id="ARBA00023004"/>
    </source>
</evidence>
<dbReference type="PANTHER" id="PTHR13184">
    <property type="entry name" value="37S RIBOSOMAL PROTEIN S22"/>
    <property type="match status" value="1"/>
</dbReference>
<proteinExistence type="predicted"/>
<organism evidence="5 6">
    <name type="scientific">Methylosinus sporium</name>
    <dbReference type="NCBI Taxonomy" id="428"/>
    <lineage>
        <taxon>Bacteria</taxon>
        <taxon>Pseudomonadati</taxon>
        <taxon>Pseudomonadota</taxon>
        <taxon>Alphaproteobacteria</taxon>
        <taxon>Hyphomicrobiales</taxon>
        <taxon>Methylocystaceae</taxon>
        <taxon>Methylosinus</taxon>
    </lineage>
</organism>
<reference evidence="5 6" key="1">
    <citation type="journal article" date="2018" name="Appl. Microbiol. Biotechnol.">
        <title>Co-cultivation of the strictly anaerobic methanogen Methanosarcina barkeri with aerobic methanotrophs in an oxygen-limited membrane bioreactor.</title>
        <authorList>
            <person name="In 't Zandt M.H."/>
            <person name="van den Bosch T.J.M."/>
            <person name="Rijkers R."/>
            <person name="van Kessel M.A.H.J."/>
            <person name="Jetten M.S.M."/>
            <person name="Welte C.U."/>
        </authorList>
    </citation>
    <scope>NUCLEOTIDE SEQUENCE [LARGE SCALE GENOMIC DNA]</scope>
    <source>
        <strain evidence="5 6">DSM 17706</strain>
    </source>
</reference>
<keyword evidence="6" id="KW-1185">Reference proteome</keyword>
<dbReference type="InterPro" id="IPR029063">
    <property type="entry name" value="SAM-dependent_MTases_sf"/>
</dbReference>
<evidence type="ECO:0000256" key="1">
    <source>
        <dbReference type="ARBA" id="ARBA00022723"/>
    </source>
</evidence>
<keyword evidence="3" id="KW-0408">Iron</keyword>
<dbReference type="InterPro" id="IPR015324">
    <property type="entry name" value="Ribosomal_Rsm22-like"/>
</dbReference>
<dbReference type="CDD" id="cd02440">
    <property type="entry name" value="AdoMet_MTases"/>
    <property type="match status" value="1"/>
</dbReference>
<dbReference type="PANTHER" id="PTHR13184:SF5">
    <property type="entry name" value="METHYLTRANSFERASE-LIKE PROTEIN 17, MITOCHONDRIAL"/>
    <property type="match status" value="1"/>
</dbReference>
<keyword evidence="1" id="KW-0479">Metal-binding</keyword>
<dbReference type="GO" id="GO:0003735">
    <property type="term" value="F:structural constituent of ribosome"/>
    <property type="evidence" value="ECO:0007669"/>
    <property type="project" value="TreeGrafter"/>
</dbReference>
<dbReference type="GO" id="GO:0006412">
    <property type="term" value="P:translation"/>
    <property type="evidence" value="ECO:0007669"/>
    <property type="project" value="InterPro"/>
</dbReference>
<evidence type="ECO:0000256" key="2">
    <source>
        <dbReference type="ARBA" id="ARBA00022946"/>
    </source>
</evidence>
<gene>
    <name evidence="5" type="ORF">C5689_11845</name>
</gene>
<dbReference type="EMBL" id="PUIV01000017">
    <property type="protein sequence ID" value="PWB93682.1"/>
    <property type="molecule type" value="Genomic_DNA"/>
</dbReference>
<dbReference type="GO" id="GO:0051536">
    <property type="term" value="F:iron-sulfur cluster binding"/>
    <property type="evidence" value="ECO:0007669"/>
    <property type="project" value="UniProtKB-KW"/>
</dbReference>
<dbReference type="GO" id="GO:0032259">
    <property type="term" value="P:methylation"/>
    <property type="evidence" value="ECO:0007669"/>
    <property type="project" value="UniProtKB-KW"/>
</dbReference>
<protein>
    <submittedName>
        <fullName evidence="5">rRNA methyltransferase</fullName>
    </submittedName>
</protein>
<evidence type="ECO:0000313" key="5">
    <source>
        <dbReference type="EMBL" id="PWB93682.1"/>
    </source>
</evidence>
<comment type="caution">
    <text evidence="5">The sequence shown here is derived from an EMBL/GenBank/DDBJ whole genome shotgun (WGS) entry which is preliminary data.</text>
</comment>
<dbReference type="GO" id="GO:0008168">
    <property type="term" value="F:methyltransferase activity"/>
    <property type="evidence" value="ECO:0007669"/>
    <property type="project" value="UniProtKB-KW"/>
</dbReference>
<accession>A0A2U1SPZ7</accession>
<sequence>MGGLEACNLADAPAGGPFDVTRISTAPPQALTAALERLLDERSRRALAERAARISALYRSGGTTAQAILCEDDALAYALYRLPATYAATVHVLGRLTERAPDFSPRRMLDLGAGLGTASLAARAIWPQIDENALLDRSEPFLALARRLAGPALEKARIIAGDLSAPPALGAPFDLVVASYALTEIAESSLDHAIDAAWANCAGALILVEPGTPRDYARLMRMRARLIASGARVSLPCPHSAPCPLEPPDWCHFSVRLARSRDHKLLKGADAPFEDEKFAYLAATREEAAIAPAPARMLARPEVLKHGLRIKLCTVAGIEEVTVPKRDKQTFAPIKKKDWGDEVVQGETPARE</sequence>
<name>A0A2U1SPZ7_METSR</name>
<dbReference type="GO" id="GO:0046872">
    <property type="term" value="F:metal ion binding"/>
    <property type="evidence" value="ECO:0007669"/>
    <property type="project" value="UniProtKB-KW"/>
</dbReference>
<dbReference type="SUPFAM" id="SSF53335">
    <property type="entry name" value="S-adenosyl-L-methionine-dependent methyltransferases"/>
    <property type="match status" value="1"/>
</dbReference>
<keyword evidence="4" id="KW-0411">Iron-sulfur</keyword>
<dbReference type="OrthoDB" id="9799639at2"/>
<keyword evidence="5" id="KW-0489">Methyltransferase</keyword>
<evidence type="ECO:0000256" key="4">
    <source>
        <dbReference type="ARBA" id="ARBA00023014"/>
    </source>
</evidence>
<keyword evidence="5" id="KW-0808">Transferase</keyword>
<dbReference type="Proteomes" id="UP000245137">
    <property type="component" value="Unassembled WGS sequence"/>
</dbReference>
<keyword evidence="2" id="KW-0809">Transit peptide</keyword>
<dbReference type="AlphaFoldDB" id="A0A2U1SPZ7"/>
<dbReference type="Pfam" id="PF09243">
    <property type="entry name" value="Rsm22"/>
    <property type="match status" value="1"/>
</dbReference>
<dbReference type="GO" id="GO:0015935">
    <property type="term" value="C:small ribosomal subunit"/>
    <property type="evidence" value="ECO:0007669"/>
    <property type="project" value="TreeGrafter"/>
</dbReference>
<dbReference type="Gene3D" id="3.40.50.150">
    <property type="entry name" value="Vaccinia Virus protein VP39"/>
    <property type="match status" value="1"/>
</dbReference>
<dbReference type="InterPro" id="IPR052571">
    <property type="entry name" value="Mt_RNA_Methyltransferase"/>
</dbReference>